<protein>
    <submittedName>
        <fullName evidence="2">Uncharacterized protein</fullName>
    </submittedName>
</protein>
<evidence type="ECO:0000313" key="3">
    <source>
        <dbReference type="Proteomes" id="UP000593567"/>
    </source>
</evidence>
<proteinExistence type="predicted"/>
<dbReference type="AlphaFoldDB" id="A0A7J7JEC5"/>
<gene>
    <name evidence="2" type="ORF">EB796_017223</name>
</gene>
<evidence type="ECO:0000256" key="1">
    <source>
        <dbReference type="SAM" id="SignalP"/>
    </source>
</evidence>
<feature type="signal peptide" evidence="1">
    <location>
        <begin position="1"/>
        <end position="18"/>
    </location>
</feature>
<reference evidence="2" key="1">
    <citation type="submission" date="2020-06" db="EMBL/GenBank/DDBJ databases">
        <title>Draft genome of Bugula neritina, a colonial animal packing powerful symbionts and potential medicines.</title>
        <authorList>
            <person name="Rayko M."/>
        </authorList>
    </citation>
    <scope>NUCLEOTIDE SEQUENCE [LARGE SCALE GENOMIC DNA]</scope>
    <source>
        <strain evidence="2">Kwan_BN1</strain>
    </source>
</reference>
<keyword evidence="1" id="KW-0732">Signal</keyword>
<organism evidence="2 3">
    <name type="scientific">Bugula neritina</name>
    <name type="common">Brown bryozoan</name>
    <name type="synonym">Sertularia neritina</name>
    <dbReference type="NCBI Taxonomy" id="10212"/>
    <lineage>
        <taxon>Eukaryota</taxon>
        <taxon>Metazoa</taxon>
        <taxon>Spiralia</taxon>
        <taxon>Lophotrochozoa</taxon>
        <taxon>Bryozoa</taxon>
        <taxon>Gymnolaemata</taxon>
        <taxon>Cheilostomatida</taxon>
        <taxon>Flustrina</taxon>
        <taxon>Buguloidea</taxon>
        <taxon>Bugulidae</taxon>
        <taxon>Bugula</taxon>
    </lineage>
</organism>
<name>A0A7J7JEC5_BUGNE</name>
<dbReference type="EMBL" id="VXIV02002574">
    <property type="protein sequence ID" value="KAF6024465.1"/>
    <property type="molecule type" value="Genomic_DNA"/>
</dbReference>
<dbReference type="Proteomes" id="UP000593567">
    <property type="component" value="Unassembled WGS sequence"/>
</dbReference>
<feature type="chain" id="PRO_5029580676" evidence="1">
    <location>
        <begin position="19"/>
        <end position="98"/>
    </location>
</feature>
<comment type="caution">
    <text evidence="2">The sequence shown here is derived from an EMBL/GenBank/DDBJ whole genome shotgun (WGS) entry which is preliminary data.</text>
</comment>
<keyword evidence="3" id="KW-1185">Reference proteome</keyword>
<sequence>MHQLSVVLCVVVIAIASASYYPQQAPAYHPYPRQHPVPTPGHTVSKYILSTFQKFQLASALFLFKFGVKLLLAKSLGFYYLLTANICIIAKNLWQCTV</sequence>
<accession>A0A7J7JEC5</accession>
<evidence type="ECO:0000313" key="2">
    <source>
        <dbReference type="EMBL" id="KAF6024465.1"/>
    </source>
</evidence>